<dbReference type="EMBL" id="CP025012">
    <property type="protein sequence ID" value="AUW42609.1"/>
    <property type="molecule type" value="Genomic_DNA"/>
</dbReference>
<evidence type="ECO:0000313" key="3">
    <source>
        <dbReference type="Proteomes" id="UP000238523"/>
    </source>
</evidence>
<evidence type="ECO:0000259" key="1">
    <source>
        <dbReference type="PROSITE" id="PS51186"/>
    </source>
</evidence>
<dbReference type="SUPFAM" id="SSF55729">
    <property type="entry name" value="Acyl-CoA N-acyltransferases (Nat)"/>
    <property type="match status" value="1"/>
</dbReference>
<gene>
    <name evidence="2" type="ORF">CUJ84_Chr002248</name>
</gene>
<name>A0A2K9Z2W4_RHILE</name>
<keyword evidence="2" id="KW-0808">Transferase</keyword>
<dbReference type="PROSITE" id="PS51186">
    <property type="entry name" value="GNAT"/>
    <property type="match status" value="1"/>
</dbReference>
<proteinExistence type="predicted"/>
<evidence type="ECO:0000313" key="2">
    <source>
        <dbReference type="EMBL" id="AUW42609.1"/>
    </source>
</evidence>
<dbReference type="InterPro" id="IPR016181">
    <property type="entry name" value="Acyl_CoA_acyltransferase"/>
</dbReference>
<dbReference type="GO" id="GO:0016747">
    <property type="term" value="F:acyltransferase activity, transferring groups other than amino-acyl groups"/>
    <property type="evidence" value="ECO:0007669"/>
    <property type="project" value="InterPro"/>
</dbReference>
<dbReference type="RefSeq" id="WP_105006154.1">
    <property type="nucleotide sequence ID" value="NZ_CP025012.1"/>
</dbReference>
<sequence length="170" mass="18229">MKIRTATLDDVAAMGAMLERLVAAGKRTAAADEEHVENPLGIRCTLAEDGDGNLLGFQSLIHAVEGKHYDTPVGWDHWHASVARSRRTGVGTKLFVASKEATIKAGLTKIEAFIGKDNSVAQALRADGFRDLSAYGSGGLRGLDTKLREDRPFEVAFTPRPLPLQLCASG</sequence>
<accession>A0A2K9Z2W4</accession>
<dbReference type="Gene3D" id="3.40.630.30">
    <property type="match status" value="1"/>
</dbReference>
<dbReference type="InterPro" id="IPR000182">
    <property type="entry name" value="GNAT_dom"/>
</dbReference>
<reference evidence="2 3" key="1">
    <citation type="submission" date="2017-11" db="EMBL/GenBank/DDBJ databases">
        <title>Complete genome of Rhizobium leguminosarum Norway, an ineffective micro-symbiont.</title>
        <authorList>
            <person name="Hoffrichter A."/>
            <person name="Liang J."/>
            <person name="Brachmann A."/>
            <person name="Marin M."/>
        </authorList>
    </citation>
    <scope>NUCLEOTIDE SEQUENCE [LARGE SCALE GENOMIC DNA]</scope>
    <source>
        <strain evidence="2 3">Norway</strain>
    </source>
</reference>
<feature type="domain" description="N-acetyltransferase" evidence="1">
    <location>
        <begin position="1"/>
        <end position="154"/>
    </location>
</feature>
<organism evidence="2 3">
    <name type="scientific">Rhizobium leguminosarum</name>
    <dbReference type="NCBI Taxonomy" id="384"/>
    <lineage>
        <taxon>Bacteria</taxon>
        <taxon>Pseudomonadati</taxon>
        <taxon>Pseudomonadota</taxon>
        <taxon>Alphaproteobacteria</taxon>
        <taxon>Hyphomicrobiales</taxon>
        <taxon>Rhizobiaceae</taxon>
        <taxon>Rhizobium/Agrobacterium group</taxon>
        <taxon>Rhizobium</taxon>
    </lineage>
</organism>
<protein>
    <submittedName>
        <fullName evidence="2">GCN5-related N-acetyltransferase protein (Modular protein)</fullName>
    </submittedName>
</protein>
<dbReference type="Proteomes" id="UP000238523">
    <property type="component" value="Chromosome"/>
</dbReference>
<dbReference type="AlphaFoldDB" id="A0A2K9Z2W4"/>